<organism evidence="2 3">
    <name type="scientific">Zunongwangia atlantica 22II14-10F7</name>
    <dbReference type="NCBI Taxonomy" id="1185767"/>
    <lineage>
        <taxon>Bacteria</taxon>
        <taxon>Pseudomonadati</taxon>
        <taxon>Bacteroidota</taxon>
        <taxon>Flavobacteriia</taxon>
        <taxon>Flavobacteriales</taxon>
        <taxon>Flavobacteriaceae</taxon>
        <taxon>Zunongwangia</taxon>
    </lineage>
</organism>
<keyword evidence="1" id="KW-0812">Transmembrane</keyword>
<sequence length="119" mass="13925">MLEIISNWFLRRRWLYLIVGYGAFAFLIFELSIPNIPEEAAPDYLKIEESYGPIVKTISGYIVNRFAGGTNLINVAIISIIIFYCLYLEKQRFESKGKTFNYFGFIQNIDQTFKEDEKD</sequence>
<evidence type="ECO:0000313" key="2">
    <source>
        <dbReference type="EMBL" id="ORL43672.1"/>
    </source>
</evidence>
<accession>A0A1Y1SYM8</accession>
<evidence type="ECO:0000313" key="3">
    <source>
        <dbReference type="Proteomes" id="UP000192746"/>
    </source>
</evidence>
<name>A0A1Y1SYM8_9FLAO</name>
<keyword evidence="3" id="KW-1185">Reference proteome</keyword>
<proteinExistence type="predicted"/>
<dbReference type="AlphaFoldDB" id="A0A1Y1SYM8"/>
<gene>
    <name evidence="2" type="ORF">IIF7_19639</name>
</gene>
<evidence type="ECO:0000256" key="1">
    <source>
        <dbReference type="SAM" id="Phobius"/>
    </source>
</evidence>
<keyword evidence="1" id="KW-0472">Membrane</keyword>
<dbReference type="Proteomes" id="UP000192746">
    <property type="component" value="Unassembled WGS sequence"/>
</dbReference>
<feature type="transmembrane region" description="Helical" evidence="1">
    <location>
        <begin position="66"/>
        <end position="88"/>
    </location>
</feature>
<protein>
    <submittedName>
        <fullName evidence="2">Uncharacterized protein</fullName>
    </submittedName>
</protein>
<keyword evidence="1" id="KW-1133">Transmembrane helix</keyword>
<dbReference type="RefSeq" id="WP_084843388.1">
    <property type="nucleotide sequence ID" value="NZ_ARYN01000029.1"/>
</dbReference>
<dbReference type="EMBL" id="ARYN01000029">
    <property type="protein sequence ID" value="ORL43672.1"/>
    <property type="molecule type" value="Genomic_DNA"/>
</dbReference>
<feature type="transmembrane region" description="Helical" evidence="1">
    <location>
        <begin position="14"/>
        <end position="33"/>
    </location>
</feature>
<comment type="caution">
    <text evidence="2">The sequence shown here is derived from an EMBL/GenBank/DDBJ whole genome shotgun (WGS) entry which is preliminary data.</text>
</comment>
<dbReference type="STRING" id="1185767.IIF7_19639"/>
<reference evidence="2 3" key="1">
    <citation type="submission" date="2013-04" db="EMBL/GenBank/DDBJ databases">
        <title>Zunongwangia sp. 22II14-10F7 Genome Sequencing.</title>
        <authorList>
            <person name="Lai Q."/>
            <person name="Shao Z."/>
        </authorList>
    </citation>
    <scope>NUCLEOTIDE SEQUENCE [LARGE SCALE GENOMIC DNA]</scope>
    <source>
        <strain evidence="2 3">22II14-10F7</strain>
    </source>
</reference>